<dbReference type="PANTHER" id="PTHR36924">
    <property type="entry name" value="ANTITOXIN HIGA-1"/>
    <property type="match status" value="1"/>
</dbReference>
<dbReference type="PROSITE" id="PS50943">
    <property type="entry name" value="HTH_CROC1"/>
    <property type="match status" value="1"/>
</dbReference>
<keyword evidence="1" id="KW-0238">DNA-binding</keyword>
<evidence type="ECO:0000256" key="1">
    <source>
        <dbReference type="ARBA" id="ARBA00023125"/>
    </source>
</evidence>
<protein>
    <submittedName>
        <fullName evidence="4">Addiction module antidote protein, HigA family</fullName>
    </submittedName>
</protein>
<dbReference type="NCBIfam" id="TIGR02607">
    <property type="entry name" value="antidote_HigA"/>
    <property type="match status" value="1"/>
</dbReference>
<dbReference type="Proteomes" id="UP000218831">
    <property type="component" value="Unassembled WGS sequence"/>
</dbReference>
<dbReference type="CDD" id="cd00093">
    <property type="entry name" value="HTH_XRE"/>
    <property type="match status" value="1"/>
</dbReference>
<dbReference type="SUPFAM" id="SSF47413">
    <property type="entry name" value="lambda repressor-like DNA-binding domains"/>
    <property type="match status" value="1"/>
</dbReference>
<evidence type="ECO:0000313" key="5">
    <source>
        <dbReference type="Proteomes" id="UP000218831"/>
    </source>
</evidence>
<dbReference type="SMART" id="SM00530">
    <property type="entry name" value="HTH_XRE"/>
    <property type="match status" value="1"/>
</dbReference>
<accession>A0A2A2GER8</accession>
<dbReference type="InterPro" id="IPR013430">
    <property type="entry name" value="Toxin_antidote_HigA"/>
</dbReference>
<sequence length="100" mass="11329">MSSHQFIPPTHLGEILKEEFLDPIGISQRAFARKIDVPANRINQIVNGKRGITGDTAIRFGLALRTSPEMWLRLQSRYKLEKAQDESDPDLDKKITPVTT</sequence>
<dbReference type="EMBL" id="NSKE01000002">
    <property type="protein sequence ID" value="PAU95417.1"/>
    <property type="molecule type" value="Genomic_DNA"/>
</dbReference>
<dbReference type="PANTHER" id="PTHR36924:SF1">
    <property type="entry name" value="ANTITOXIN HIGA-1"/>
    <property type="match status" value="1"/>
</dbReference>
<evidence type="ECO:0000259" key="3">
    <source>
        <dbReference type="PROSITE" id="PS50943"/>
    </source>
</evidence>
<organism evidence="4 5">
    <name type="scientific">Fodinibius salipaludis</name>
    <dbReference type="NCBI Taxonomy" id="2032627"/>
    <lineage>
        <taxon>Bacteria</taxon>
        <taxon>Pseudomonadati</taxon>
        <taxon>Balneolota</taxon>
        <taxon>Balneolia</taxon>
        <taxon>Balneolales</taxon>
        <taxon>Balneolaceae</taxon>
        <taxon>Fodinibius</taxon>
    </lineage>
</organism>
<dbReference type="Gene3D" id="1.10.260.40">
    <property type="entry name" value="lambda repressor-like DNA-binding domains"/>
    <property type="match status" value="1"/>
</dbReference>
<comment type="caution">
    <text evidence="4">The sequence shown here is derived from an EMBL/GenBank/DDBJ whole genome shotgun (WGS) entry which is preliminary data.</text>
</comment>
<dbReference type="InterPro" id="IPR001387">
    <property type="entry name" value="Cro/C1-type_HTH"/>
</dbReference>
<feature type="domain" description="HTH cro/C1-type" evidence="3">
    <location>
        <begin position="25"/>
        <end position="71"/>
    </location>
</feature>
<dbReference type="GO" id="GO:0003677">
    <property type="term" value="F:DNA binding"/>
    <property type="evidence" value="ECO:0007669"/>
    <property type="project" value="UniProtKB-KW"/>
</dbReference>
<keyword evidence="5" id="KW-1185">Reference proteome</keyword>
<dbReference type="Pfam" id="PF01381">
    <property type="entry name" value="HTH_3"/>
    <property type="match status" value="1"/>
</dbReference>
<dbReference type="AlphaFoldDB" id="A0A2A2GER8"/>
<gene>
    <name evidence="4" type="primary">higA</name>
    <name evidence="4" type="ORF">CK503_03130</name>
</gene>
<evidence type="ECO:0000256" key="2">
    <source>
        <dbReference type="SAM" id="MobiDB-lite"/>
    </source>
</evidence>
<evidence type="ECO:0000313" key="4">
    <source>
        <dbReference type="EMBL" id="PAU95417.1"/>
    </source>
</evidence>
<reference evidence="4 5" key="1">
    <citation type="submission" date="2017-08" db="EMBL/GenBank/DDBJ databases">
        <title>Aliifodinibius alkalisoli sp. nov., isolated from saline alkaline soil.</title>
        <authorList>
            <person name="Liu D."/>
            <person name="Zhang G."/>
        </authorList>
    </citation>
    <scope>NUCLEOTIDE SEQUENCE [LARGE SCALE GENOMIC DNA]</scope>
    <source>
        <strain evidence="4 5">WN023</strain>
    </source>
</reference>
<dbReference type="InterPro" id="IPR010982">
    <property type="entry name" value="Lambda_DNA-bd_dom_sf"/>
</dbReference>
<feature type="region of interest" description="Disordered" evidence="2">
    <location>
        <begin position="81"/>
        <end position="100"/>
    </location>
</feature>
<name>A0A2A2GER8_9BACT</name>
<dbReference type="OrthoDB" id="3174593at2"/>
<proteinExistence type="predicted"/>